<dbReference type="PROSITE" id="PS50157">
    <property type="entry name" value="ZINC_FINGER_C2H2_2"/>
    <property type="match status" value="1"/>
</dbReference>
<accession>A0ABM8VXJ4</accession>
<protein>
    <submittedName>
        <fullName evidence="3">36875_t:CDS:1</fullName>
    </submittedName>
</protein>
<evidence type="ECO:0000256" key="1">
    <source>
        <dbReference type="PROSITE-ProRule" id="PRU00042"/>
    </source>
</evidence>
<evidence type="ECO:0000313" key="3">
    <source>
        <dbReference type="EMBL" id="CAG8471697.1"/>
    </source>
</evidence>
<dbReference type="PROSITE" id="PS00028">
    <property type="entry name" value="ZINC_FINGER_C2H2_1"/>
    <property type="match status" value="1"/>
</dbReference>
<organism evidence="3 4">
    <name type="scientific">Gigaspora margarita</name>
    <dbReference type="NCBI Taxonomy" id="4874"/>
    <lineage>
        <taxon>Eukaryota</taxon>
        <taxon>Fungi</taxon>
        <taxon>Fungi incertae sedis</taxon>
        <taxon>Mucoromycota</taxon>
        <taxon>Glomeromycotina</taxon>
        <taxon>Glomeromycetes</taxon>
        <taxon>Diversisporales</taxon>
        <taxon>Gigasporaceae</taxon>
        <taxon>Gigaspora</taxon>
    </lineage>
</organism>
<keyword evidence="1" id="KW-0479">Metal-binding</keyword>
<dbReference type="Proteomes" id="UP000789901">
    <property type="component" value="Unassembled WGS sequence"/>
</dbReference>
<keyword evidence="1" id="KW-0863">Zinc-finger</keyword>
<dbReference type="EMBL" id="CAJVQB010000159">
    <property type="protein sequence ID" value="CAG8471697.1"/>
    <property type="molecule type" value="Genomic_DNA"/>
</dbReference>
<keyword evidence="4" id="KW-1185">Reference proteome</keyword>
<dbReference type="InterPro" id="IPR013087">
    <property type="entry name" value="Znf_C2H2_type"/>
</dbReference>
<gene>
    <name evidence="3" type="ORF">GMARGA_LOCUS807</name>
</gene>
<sequence>MFNCPVCKRRFGCLTSLQNHKKVHGNYYQAENNADTNTDEKFEEVTNTSAAEKVEEVTDTSTDKKVENVTYISTNENAEGITNISMDEDANIHSFDIYEKVEDVTYTNTDEKTEGVIDTSMDEDANIYSFNELEVISRGNNNQIFDNQDFVDEISITIDTQNIVNDQDIFEQIFLEADNEFWNDNSYCSDTNEVFPHEAYQDFVEIVIKYQLSYMPGDAILKFVKKYGQIPKRVLPQSTKDGLCFLDTLKKNHTEFISIPIAEIKNQVYPFEYQPIISAVKEILQNQELAANYRLGKNSQHSIFISLGNIPTKFCNKPKAKALVGLIPILQEILEGLQHFIPAMNDYFDLIFTLEKNIEESKITLILFESLTLPNKKKVRATKSYYNMPIFSDIAVYMDPEQDFNTFGRYCFAKVLLLVHVVLKSATTFDLALICWYILNF</sequence>
<keyword evidence="1" id="KW-0862">Zinc</keyword>
<reference evidence="3 4" key="1">
    <citation type="submission" date="2021-06" db="EMBL/GenBank/DDBJ databases">
        <authorList>
            <person name="Kallberg Y."/>
            <person name="Tangrot J."/>
            <person name="Rosling A."/>
        </authorList>
    </citation>
    <scope>NUCLEOTIDE SEQUENCE [LARGE SCALE GENOMIC DNA]</scope>
    <source>
        <strain evidence="3 4">120-4 pot B 10/14</strain>
    </source>
</reference>
<evidence type="ECO:0000313" key="4">
    <source>
        <dbReference type="Proteomes" id="UP000789901"/>
    </source>
</evidence>
<comment type="caution">
    <text evidence="3">The sequence shown here is derived from an EMBL/GenBank/DDBJ whole genome shotgun (WGS) entry which is preliminary data.</text>
</comment>
<feature type="domain" description="C2H2-type" evidence="2">
    <location>
        <begin position="2"/>
        <end position="29"/>
    </location>
</feature>
<name>A0ABM8VXJ4_GIGMA</name>
<evidence type="ECO:0000259" key="2">
    <source>
        <dbReference type="PROSITE" id="PS50157"/>
    </source>
</evidence>
<proteinExistence type="predicted"/>